<organism evidence="2 3">
    <name type="scientific">Ereboglobus luteus</name>
    <dbReference type="NCBI Taxonomy" id="1796921"/>
    <lineage>
        <taxon>Bacteria</taxon>
        <taxon>Pseudomonadati</taxon>
        <taxon>Verrucomicrobiota</taxon>
        <taxon>Opitutia</taxon>
        <taxon>Opitutales</taxon>
        <taxon>Opitutaceae</taxon>
        <taxon>Ereboglobus</taxon>
    </lineage>
</organism>
<dbReference type="RefSeq" id="WP_108825145.1">
    <property type="nucleotide sequence ID" value="NZ_CP023004.1"/>
</dbReference>
<feature type="transmembrane region" description="Helical" evidence="1">
    <location>
        <begin position="347"/>
        <end position="366"/>
    </location>
</feature>
<feature type="transmembrane region" description="Helical" evidence="1">
    <location>
        <begin position="111"/>
        <end position="129"/>
    </location>
</feature>
<name>A0A2U8E466_9BACT</name>
<keyword evidence="3" id="KW-1185">Reference proteome</keyword>
<feature type="transmembrane region" description="Helical" evidence="1">
    <location>
        <begin position="407"/>
        <end position="429"/>
    </location>
</feature>
<evidence type="ECO:0000313" key="3">
    <source>
        <dbReference type="Proteomes" id="UP000244896"/>
    </source>
</evidence>
<keyword evidence="1" id="KW-0812">Transmembrane</keyword>
<dbReference type="EMBL" id="CP023004">
    <property type="protein sequence ID" value="AWI09334.1"/>
    <property type="molecule type" value="Genomic_DNA"/>
</dbReference>
<feature type="transmembrane region" description="Helical" evidence="1">
    <location>
        <begin position="221"/>
        <end position="241"/>
    </location>
</feature>
<sequence>MSFHHTEKLPPDVSIDQKTGKKIWSVGTLRYTQGGLLVLFGWLMFNDFFLMLMEQIKPNLTGILIRSHGATNTEIALYLGTLGSLFTFWINPLASTWSDRTRTKWGRRRPFLLICTPPMVIIMGLIPWMPDIWNWFSHLPFVAQFCTPGSARGAVAAIGFCYVVSGVFNNFILAIFTLFFIDVVPKSVMGRFNAILRIVTMIQQFIWNYWVFGLAEHNMKWIYGGLAGACAVCYIVSLIMVKEGEYPPPEPIAPGVEKPAWHVRIFGPVATYVKECYLNPYYVWVFLAFLVYQGSNVANTFRLFHWKETLGFSMDTIGKMQAWPQLGIVIIGYLLGTMVDKFKSLRMMPIALGLWACVNVASFFFLRTPTTMLIFMGLITLCHFLFSISWGVMNVEIYPRAKMGQFCSAQTLSATVFVMLLNLVVGPFFDWVDNYQFAYAWSAVWQFAAVFLFIKVYRNWKKKTAEDARLAAAGVPGLPSDMKS</sequence>
<gene>
    <name evidence="2" type="ORF">CKA38_08855</name>
</gene>
<dbReference type="Proteomes" id="UP000244896">
    <property type="component" value="Chromosome"/>
</dbReference>
<dbReference type="PANTHER" id="PTHR23528:SF1">
    <property type="entry name" value="MAJOR FACILITATOR SUPERFAMILY (MFS) PROFILE DOMAIN-CONTAINING PROTEIN"/>
    <property type="match status" value="1"/>
</dbReference>
<dbReference type="SUPFAM" id="SSF103473">
    <property type="entry name" value="MFS general substrate transporter"/>
    <property type="match status" value="1"/>
</dbReference>
<feature type="transmembrane region" description="Helical" evidence="1">
    <location>
        <begin position="157"/>
        <end position="182"/>
    </location>
</feature>
<reference evidence="2 3" key="1">
    <citation type="journal article" date="2018" name="Syst. Appl. Microbiol.">
        <title>Ereboglobus luteus gen. nov. sp. nov. from cockroach guts, and new insights into the oxygen relationship of the genera Opitutus and Didymococcus (Verrucomicrobia: Opitutaceae).</title>
        <authorList>
            <person name="Tegtmeier D."/>
            <person name="Belitz A."/>
            <person name="Radek R."/>
            <person name="Heimerl T."/>
            <person name="Brune A."/>
        </authorList>
    </citation>
    <scope>NUCLEOTIDE SEQUENCE [LARGE SCALE GENOMIC DNA]</scope>
    <source>
        <strain evidence="2 3">Ho45</strain>
    </source>
</reference>
<feature type="transmembrane region" description="Helical" evidence="1">
    <location>
        <begin position="194"/>
        <end position="215"/>
    </location>
</feature>
<keyword evidence="1" id="KW-1133">Transmembrane helix</keyword>
<feature type="transmembrane region" description="Helical" evidence="1">
    <location>
        <begin position="322"/>
        <end position="340"/>
    </location>
</feature>
<accession>A0A2U8E466</accession>
<dbReference type="AlphaFoldDB" id="A0A2U8E466"/>
<dbReference type="PANTHER" id="PTHR23528">
    <property type="match status" value="1"/>
</dbReference>
<protein>
    <recommendedName>
        <fullName evidence="4">MFS transporter</fullName>
    </recommendedName>
</protein>
<dbReference type="Gene3D" id="1.20.1250.20">
    <property type="entry name" value="MFS general substrate transporter like domains"/>
    <property type="match status" value="2"/>
</dbReference>
<dbReference type="OrthoDB" id="177909at2"/>
<feature type="transmembrane region" description="Helical" evidence="1">
    <location>
        <begin position="435"/>
        <end position="454"/>
    </location>
</feature>
<feature type="transmembrane region" description="Helical" evidence="1">
    <location>
        <begin position="281"/>
        <end position="302"/>
    </location>
</feature>
<feature type="transmembrane region" description="Helical" evidence="1">
    <location>
        <begin position="372"/>
        <end position="395"/>
    </location>
</feature>
<evidence type="ECO:0000256" key="1">
    <source>
        <dbReference type="SAM" id="Phobius"/>
    </source>
</evidence>
<dbReference type="InterPro" id="IPR036259">
    <property type="entry name" value="MFS_trans_sf"/>
</dbReference>
<proteinExistence type="predicted"/>
<keyword evidence="1" id="KW-0472">Membrane</keyword>
<evidence type="ECO:0008006" key="4">
    <source>
        <dbReference type="Google" id="ProtNLM"/>
    </source>
</evidence>
<feature type="transmembrane region" description="Helical" evidence="1">
    <location>
        <begin position="31"/>
        <end position="53"/>
    </location>
</feature>
<evidence type="ECO:0000313" key="2">
    <source>
        <dbReference type="EMBL" id="AWI09334.1"/>
    </source>
</evidence>
<dbReference type="KEGG" id="elut:CKA38_08855"/>
<feature type="transmembrane region" description="Helical" evidence="1">
    <location>
        <begin position="73"/>
        <end position="90"/>
    </location>
</feature>